<evidence type="ECO:0000313" key="6">
    <source>
        <dbReference type="Proteomes" id="UP000021369"/>
    </source>
</evidence>
<feature type="domain" description="Dockerin" evidence="4">
    <location>
        <begin position="163"/>
        <end position="229"/>
    </location>
</feature>
<reference evidence="5 6" key="1">
    <citation type="submission" date="2013-06" db="EMBL/GenBank/DDBJ databases">
        <title>Rumen cellulosomics: divergent fiber-degrading strategies revealed by comparative genome-wide analysis of six Ruminococcal strains.</title>
        <authorList>
            <person name="Dassa B."/>
            <person name="Borovok I."/>
            <person name="Lamed R."/>
            <person name="Flint H."/>
            <person name="Yeoman C.J."/>
            <person name="White B."/>
            <person name="Bayer E.A."/>
        </authorList>
    </citation>
    <scope>NUCLEOTIDE SEQUENCE [LARGE SCALE GENOMIC DNA]</scope>
    <source>
        <strain evidence="5 6">SY3</strain>
    </source>
</reference>
<dbReference type="RefSeq" id="WP_024858801.1">
    <property type="nucleotide sequence ID" value="NZ_JEOB01000001.1"/>
</dbReference>
<dbReference type="PATRIC" id="fig|1341156.4.peg.376"/>
<evidence type="ECO:0000259" key="3">
    <source>
        <dbReference type="PROSITE" id="PS50222"/>
    </source>
</evidence>
<dbReference type="PROSITE" id="PS50222">
    <property type="entry name" value="EF_HAND_2"/>
    <property type="match status" value="1"/>
</dbReference>
<proteinExistence type="predicted"/>
<feature type="domain" description="EF-hand" evidence="3">
    <location>
        <begin position="190"/>
        <end position="225"/>
    </location>
</feature>
<dbReference type="InterPro" id="IPR016134">
    <property type="entry name" value="Dockerin_dom"/>
</dbReference>
<dbReference type="InterPro" id="IPR002048">
    <property type="entry name" value="EF_hand_dom"/>
</dbReference>
<accession>A0A011W2M6</accession>
<organism evidence="5 6">
    <name type="scientific">Ruminococcus albus SY3</name>
    <dbReference type="NCBI Taxonomy" id="1341156"/>
    <lineage>
        <taxon>Bacteria</taxon>
        <taxon>Bacillati</taxon>
        <taxon>Bacillota</taxon>
        <taxon>Clostridia</taxon>
        <taxon>Eubacteriales</taxon>
        <taxon>Oscillospiraceae</taxon>
        <taxon>Ruminococcus</taxon>
    </lineage>
</organism>
<keyword evidence="2" id="KW-0732">Signal</keyword>
<dbReference type="InterPro" id="IPR036439">
    <property type="entry name" value="Dockerin_dom_sf"/>
</dbReference>
<gene>
    <name evidence="5" type="ORF">RASY3_03275</name>
</gene>
<sequence>MKNSKIVAAMTAAALTVSMMAVPVFADTTFTKDSEGAFVFDNLDVLSDEDAVIVVTYTDANDNWGDIGFGFSEGEEWRSWAGVNPAGEEATVEYSVADIVAGAKIEDINAVTFGKVEGWNGCEILNVEVKAASDDVDTGDDVDTTDAETTDGETTDAETTGEDDYTTGDLDGNGVINVNDIVKLAAHIKGKRMLSAAAIKAADVNGDGKLDINDLVKIAAHVKGKRLLY</sequence>
<dbReference type="GO" id="GO:0000272">
    <property type="term" value="P:polysaccharide catabolic process"/>
    <property type="evidence" value="ECO:0007669"/>
    <property type="project" value="InterPro"/>
</dbReference>
<keyword evidence="6" id="KW-1185">Reference proteome</keyword>
<feature type="region of interest" description="Disordered" evidence="1">
    <location>
        <begin position="135"/>
        <end position="169"/>
    </location>
</feature>
<evidence type="ECO:0000256" key="2">
    <source>
        <dbReference type="SAM" id="SignalP"/>
    </source>
</evidence>
<dbReference type="PROSITE" id="PS00018">
    <property type="entry name" value="EF_HAND_1"/>
    <property type="match status" value="1"/>
</dbReference>
<dbReference type="CDD" id="cd14256">
    <property type="entry name" value="Dockerin_I"/>
    <property type="match status" value="1"/>
</dbReference>
<dbReference type="EMBL" id="JEOB01000001">
    <property type="protein sequence ID" value="EXM41053.1"/>
    <property type="molecule type" value="Genomic_DNA"/>
</dbReference>
<protein>
    <recommendedName>
        <fullName evidence="7">Dockerin domain-containing protein</fullName>
    </recommendedName>
</protein>
<dbReference type="OrthoDB" id="6636047at2"/>
<evidence type="ECO:0008006" key="7">
    <source>
        <dbReference type="Google" id="ProtNLM"/>
    </source>
</evidence>
<dbReference type="GO" id="GO:0004553">
    <property type="term" value="F:hydrolase activity, hydrolyzing O-glycosyl compounds"/>
    <property type="evidence" value="ECO:0007669"/>
    <property type="project" value="InterPro"/>
</dbReference>
<evidence type="ECO:0000256" key="1">
    <source>
        <dbReference type="SAM" id="MobiDB-lite"/>
    </source>
</evidence>
<dbReference type="GO" id="GO:0005509">
    <property type="term" value="F:calcium ion binding"/>
    <property type="evidence" value="ECO:0007669"/>
    <property type="project" value="InterPro"/>
</dbReference>
<dbReference type="Pfam" id="PF00404">
    <property type="entry name" value="Dockerin_1"/>
    <property type="match status" value="1"/>
</dbReference>
<dbReference type="PROSITE" id="PS51766">
    <property type="entry name" value="DOCKERIN"/>
    <property type="match status" value="1"/>
</dbReference>
<dbReference type="InterPro" id="IPR002105">
    <property type="entry name" value="Dockerin_1_rpt"/>
</dbReference>
<dbReference type="Proteomes" id="UP000021369">
    <property type="component" value="Unassembled WGS sequence"/>
</dbReference>
<dbReference type="AlphaFoldDB" id="A0A011W2M6"/>
<dbReference type="InterPro" id="IPR018247">
    <property type="entry name" value="EF_Hand_1_Ca_BS"/>
</dbReference>
<comment type="caution">
    <text evidence="5">The sequence shown here is derived from an EMBL/GenBank/DDBJ whole genome shotgun (WGS) entry which is preliminary data.</text>
</comment>
<feature type="compositionally biased region" description="Acidic residues" evidence="1">
    <location>
        <begin position="135"/>
        <end position="166"/>
    </location>
</feature>
<evidence type="ECO:0000259" key="4">
    <source>
        <dbReference type="PROSITE" id="PS51766"/>
    </source>
</evidence>
<feature type="chain" id="PRO_5001463893" description="Dockerin domain-containing protein" evidence="2">
    <location>
        <begin position="27"/>
        <end position="229"/>
    </location>
</feature>
<dbReference type="Gene3D" id="1.10.1330.10">
    <property type="entry name" value="Dockerin domain"/>
    <property type="match status" value="1"/>
</dbReference>
<evidence type="ECO:0000313" key="5">
    <source>
        <dbReference type="EMBL" id="EXM41053.1"/>
    </source>
</evidence>
<feature type="signal peptide" evidence="2">
    <location>
        <begin position="1"/>
        <end position="26"/>
    </location>
</feature>
<name>A0A011W2M6_RUMAL</name>
<dbReference type="SUPFAM" id="SSF63446">
    <property type="entry name" value="Type I dockerin domain"/>
    <property type="match status" value="1"/>
</dbReference>